<dbReference type="InterPro" id="IPR036890">
    <property type="entry name" value="HATPase_C_sf"/>
</dbReference>
<evidence type="ECO:0000259" key="16">
    <source>
        <dbReference type="SMART" id="SM01340"/>
    </source>
</evidence>
<dbReference type="InterPro" id="IPR038973">
    <property type="entry name" value="MutL/Mlh/Pms-like"/>
</dbReference>
<reference evidence="17" key="2">
    <citation type="submission" date="2025-09" db="UniProtKB">
        <authorList>
            <consortium name="Ensembl"/>
        </authorList>
    </citation>
    <scope>IDENTIFICATION</scope>
</reference>
<feature type="compositionally biased region" description="Polar residues" evidence="14">
    <location>
        <begin position="497"/>
        <end position="509"/>
    </location>
</feature>
<comment type="similarity">
    <text evidence="2">Belongs to the DNA mismatch repair MutL/HexB family.</text>
</comment>
<evidence type="ECO:0000256" key="3">
    <source>
        <dbReference type="ARBA" id="ARBA00022722"/>
    </source>
</evidence>
<gene>
    <name evidence="17" type="primary">PMS2</name>
</gene>
<dbReference type="FunFam" id="3.30.1370.100:FF:000001">
    <property type="entry name" value="Mismatch repair endonuclease pms1, putative"/>
    <property type="match status" value="1"/>
</dbReference>
<dbReference type="GO" id="GO:0005524">
    <property type="term" value="F:ATP binding"/>
    <property type="evidence" value="ECO:0007669"/>
    <property type="project" value="UniProtKB-KW"/>
</dbReference>
<keyword evidence="18" id="KW-1185">Reference proteome</keyword>
<feature type="region of interest" description="Disordered" evidence="14">
    <location>
        <begin position="1"/>
        <end position="47"/>
    </location>
</feature>
<dbReference type="AlphaFoldDB" id="A0A7M4ECB7"/>
<dbReference type="PANTHER" id="PTHR10073:SF52">
    <property type="entry name" value="MISMATCH REPAIR ENDONUCLEASE PMS2"/>
    <property type="match status" value="1"/>
</dbReference>
<dbReference type="GO" id="GO:0004519">
    <property type="term" value="F:endonuclease activity"/>
    <property type="evidence" value="ECO:0007669"/>
    <property type="project" value="UniProtKB-KW"/>
</dbReference>
<dbReference type="NCBIfam" id="TIGR00585">
    <property type="entry name" value="mutl"/>
    <property type="match status" value="1"/>
</dbReference>
<dbReference type="InterPro" id="IPR014762">
    <property type="entry name" value="DNA_mismatch_repair_CS"/>
</dbReference>
<dbReference type="GO" id="GO:0006298">
    <property type="term" value="P:mismatch repair"/>
    <property type="evidence" value="ECO:0007669"/>
    <property type="project" value="InterPro"/>
</dbReference>
<dbReference type="PANTHER" id="PTHR10073">
    <property type="entry name" value="DNA MISMATCH REPAIR PROTEIN MLH, PMS, MUTL"/>
    <property type="match status" value="1"/>
</dbReference>
<dbReference type="Gene3D" id="3.30.1370.100">
    <property type="entry name" value="MutL, C-terminal domain, regulatory subdomain"/>
    <property type="match status" value="1"/>
</dbReference>
<dbReference type="InterPro" id="IPR037198">
    <property type="entry name" value="MutL_C_sf"/>
</dbReference>
<dbReference type="InterPro" id="IPR014790">
    <property type="entry name" value="MutL_C"/>
</dbReference>
<evidence type="ECO:0000256" key="1">
    <source>
        <dbReference type="ARBA" id="ARBA00004123"/>
    </source>
</evidence>
<dbReference type="Pfam" id="PF08676">
    <property type="entry name" value="MutL_C"/>
    <property type="match status" value="1"/>
</dbReference>
<dbReference type="GeneTree" id="ENSGT00940000155381"/>
<comment type="catalytic activity">
    <reaction evidence="10">
        <text>ATP + H2O = ADP + phosphate + H(+)</text>
        <dbReference type="Rhea" id="RHEA:13065"/>
        <dbReference type="ChEBI" id="CHEBI:15377"/>
        <dbReference type="ChEBI" id="CHEBI:15378"/>
        <dbReference type="ChEBI" id="CHEBI:30616"/>
        <dbReference type="ChEBI" id="CHEBI:43474"/>
        <dbReference type="ChEBI" id="CHEBI:456216"/>
    </reaction>
    <physiologicalReaction direction="left-to-right" evidence="10">
        <dbReference type="Rhea" id="RHEA:13066"/>
    </physiologicalReaction>
</comment>
<evidence type="ECO:0000256" key="9">
    <source>
        <dbReference type="ARBA" id="ARBA00023242"/>
    </source>
</evidence>
<dbReference type="InterPro" id="IPR020568">
    <property type="entry name" value="Ribosomal_Su5_D2-typ_SF"/>
</dbReference>
<evidence type="ECO:0000259" key="15">
    <source>
        <dbReference type="SMART" id="SM00853"/>
    </source>
</evidence>
<evidence type="ECO:0000256" key="7">
    <source>
        <dbReference type="ARBA" id="ARBA00022801"/>
    </source>
</evidence>
<dbReference type="GO" id="GO:0016887">
    <property type="term" value="F:ATP hydrolysis activity"/>
    <property type="evidence" value="ECO:0007669"/>
    <property type="project" value="InterPro"/>
</dbReference>
<dbReference type="SUPFAM" id="SSF54211">
    <property type="entry name" value="Ribosomal protein S5 domain 2-like"/>
    <property type="match status" value="1"/>
</dbReference>
<keyword evidence="7" id="KW-0378">Hydrolase</keyword>
<keyword evidence="4" id="KW-0547">Nucleotide-binding</keyword>
<dbReference type="SUPFAM" id="SSF55874">
    <property type="entry name" value="ATPase domain of HSP90 chaperone/DNA topoisomerase II/histidine kinase"/>
    <property type="match status" value="1"/>
</dbReference>
<dbReference type="GO" id="GO:0032389">
    <property type="term" value="C:MutLalpha complex"/>
    <property type="evidence" value="ECO:0007669"/>
    <property type="project" value="TreeGrafter"/>
</dbReference>
<keyword evidence="8" id="KW-0067">ATP-binding</keyword>
<dbReference type="GO" id="GO:0030983">
    <property type="term" value="F:mismatched DNA binding"/>
    <property type="evidence" value="ECO:0007669"/>
    <property type="project" value="InterPro"/>
</dbReference>
<evidence type="ECO:0000256" key="14">
    <source>
        <dbReference type="SAM" id="MobiDB-lite"/>
    </source>
</evidence>
<keyword evidence="6" id="KW-0227">DNA damage</keyword>
<dbReference type="SMART" id="SM00853">
    <property type="entry name" value="MutL_C"/>
    <property type="match status" value="1"/>
</dbReference>
<dbReference type="InterPro" id="IPR042121">
    <property type="entry name" value="MutL_C_regsub"/>
</dbReference>
<evidence type="ECO:0000256" key="5">
    <source>
        <dbReference type="ARBA" id="ARBA00022759"/>
    </source>
</evidence>
<dbReference type="CDD" id="cd03484">
    <property type="entry name" value="MutL_Trans_hPMS_2_like"/>
    <property type="match status" value="1"/>
</dbReference>
<dbReference type="FunFam" id="3.30.230.10:FF:000032">
    <property type="entry name" value="mismatch repair endonuclease PMS2 isoform X2"/>
    <property type="match status" value="1"/>
</dbReference>
<dbReference type="Ensembl" id="ENSCPRT00005009018.1">
    <property type="protein sequence ID" value="ENSCPRP00005007688.1"/>
    <property type="gene ID" value="ENSCPRG00005005175.1"/>
</dbReference>
<protein>
    <recommendedName>
        <fullName evidence="11">Mismatch repair endonuclease PMS2</fullName>
    </recommendedName>
    <alternativeName>
        <fullName evidence="13">DNA mismatch repair protein PMS2</fullName>
    </alternativeName>
    <alternativeName>
        <fullName evidence="12">PMS1 protein homolog 2</fullName>
    </alternativeName>
</protein>
<dbReference type="Gene3D" id="3.30.1540.20">
    <property type="entry name" value="MutL, C-terminal domain, dimerisation subdomain"/>
    <property type="match status" value="1"/>
</dbReference>
<evidence type="ECO:0000256" key="4">
    <source>
        <dbReference type="ARBA" id="ARBA00022741"/>
    </source>
</evidence>
<proteinExistence type="inferred from homology"/>
<sequence>MGGADQGPRSEGGSGARARAATGLSPPCPHPFCSEGPNTGHRTPGVAAAFPPPAAAIRALDRPSVHRICSGQVVLSVGTAVKELLENSLDAGATHVDVKLKDYGAELIEVSDNGCGVEEENFEGLTLKHYTSKIQDFSDLIHVETFGFRGEALSSLCALSDVTIFTCHKSAKVGTRLVFDHNGKITQKTPYPRQQGTTVSIQQLFYTLPVRHKELQRNIKKEYAKMVQILQAYCIISTGVRITCTNQVGQGKKHTVVCTPGSSSLKENIGAVFGQKQLQSLISFAQLLPSEAVCEEYGLSSVDMPHSLYTITGFISHCDHGVGRSTTERQFFFINQRPCDPTKVSKLVNEVYHMYNKHQYPFIVLNICVDSECVDINVTPDKRQILLQEEKVLLAILKTSLMDMFGSDVNKLNINQKLLDIAGRSNLNSKNHCSMTEFKETLLGSASQNPSRELKRGMTITRLRESFSLHQMTEDSFGSPKNVKQQHSSPGHRYLSDLSTSSPVNSQKSDPNKETDCWSAVDLNTHTIIGTNLKKLENDTDSGHGSTSAESKVNESLECDVQLSGNVCKLNQVSDQKERRGFLPNSFPNMKRFKSKKEDLKGTTCPELKYAQNPAPGLHADVLIEVQKKTVTLEFSMNTLAERVKKLTQLQQKNTEMLNYRRFKAKISPGENKAAEDELRKEIRKEMFANMEIIGQFNLGFIIAKLKSDLFIIDQHATDEKYNFEMLQQHTVLQGQKLIAPQNLNLTAVNETILIENLEIFRKNGFDFVIDENAPVTQRVKLISLPTSKNWTFGPQDIEELIFMLSDCPGVMCRPSRVRQMFASRACRKSVMIGTALNVNEMKKLITHMGEIEHPWNCPHGRPTMRHIASLDLISPE</sequence>
<dbReference type="SMART" id="SM01340">
    <property type="entry name" value="DNA_mis_repair"/>
    <property type="match status" value="1"/>
</dbReference>
<dbReference type="InterPro" id="IPR042120">
    <property type="entry name" value="MutL_C_dimsub"/>
</dbReference>
<dbReference type="InterPro" id="IPR002099">
    <property type="entry name" value="MutL/Mlh/PMS"/>
</dbReference>
<dbReference type="Gene3D" id="3.30.565.10">
    <property type="entry name" value="Histidine kinase-like ATPase, C-terminal domain"/>
    <property type="match status" value="1"/>
</dbReference>
<dbReference type="CDD" id="cd16926">
    <property type="entry name" value="HATPase_MutL-MLH-PMS-like"/>
    <property type="match status" value="1"/>
</dbReference>
<evidence type="ECO:0000256" key="13">
    <source>
        <dbReference type="ARBA" id="ARBA00083250"/>
    </source>
</evidence>
<feature type="domain" description="MutL C-terminal dimerisation" evidence="15">
    <location>
        <begin position="693"/>
        <end position="837"/>
    </location>
</feature>
<evidence type="ECO:0000256" key="12">
    <source>
        <dbReference type="ARBA" id="ARBA00077255"/>
    </source>
</evidence>
<evidence type="ECO:0000313" key="17">
    <source>
        <dbReference type="Ensembl" id="ENSCPRP00005007688.1"/>
    </source>
</evidence>
<feature type="domain" description="DNA mismatch repair protein S5" evidence="16">
    <location>
        <begin position="269"/>
        <end position="406"/>
    </location>
</feature>
<dbReference type="FunFam" id="3.30.565.10:FF:000014">
    <property type="entry name" value="Mismatch repair endonuclease pms1, putative"/>
    <property type="match status" value="1"/>
</dbReference>
<dbReference type="Proteomes" id="UP000594220">
    <property type="component" value="Unplaced"/>
</dbReference>
<dbReference type="Pfam" id="PF13589">
    <property type="entry name" value="HATPase_c_3"/>
    <property type="match status" value="1"/>
</dbReference>
<keyword evidence="5" id="KW-0255">Endonuclease</keyword>
<accession>A0A7M4ECB7</accession>
<organism evidence="17 18">
    <name type="scientific">Crocodylus porosus</name>
    <name type="common">Saltwater crocodile</name>
    <name type="synonym">Estuarine crocodile</name>
    <dbReference type="NCBI Taxonomy" id="8502"/>
    <lineage>
        <taxon>Eukaryota</taxon>
        <taxon>Metazoa</taxon>
        <taxon>Chordata</taxon>
        <taxon>Craniata</taxon>
        <taxon>Vertebrata</taxon>
        <taxon>Euteleostomi</taxon>
        <taxon>Archelosauria</taxon>
        <taxon>Archosauria</taxon>
        <taxon>Crocodylia</taxon>
        <taxon>Longirostres</taxon>
        <taxon>Crocodylidae</taxon>
        <taxon>Crocodylus</taxon>
    </lineage>
</organism>
<comment type="subcellular location">
    <subcellularLocation>
        <location evidence="1">Nucleus</location>
    </subcellularLocation>
</comment>
<dbReference type="InterPro" id="IPR013507">
    <property type="entry name" value="DNA_mismatch_S5_2-like"/>
</dbReference>
<keyword evidence="9" id="KW-0539">Nucleus</keyword>
<dbReference type="InterPro" id="IPR014721">
    <property type="entry name" value="Ribsml_uS5_D2-typ_fold_subgr"/>
</dbReference>
<dbReference type="FunFam" id="3.30.1540.20:FF:000019">
    <property type="entry name" value="PMS1 homolog 2, mismatch repair system component"/>
    <property type="match status" value="1"/>
</dbReference>
<evidence type="ECO:0000256" key="6">
    <source>
        <dbReference type="ARBA" id="ARBA00022763"/>
    </source>
</evidence>
<reference evidence="17" key="1">
    <citation type="submission" date="2025-08" db="UniProtKB">
        <authorList>
            <consortium name="Ensembl"/>
        </authorList>
    </citation>
    <scope>IDENTIFICATION</scope>
</reference>
<keyword evidence="3" id="KW-0540">Nuclease</keyword>
<feature type="compositionally biased region" description="Low complexity" evidence="14">
    <location>
        <begin position="16"/>
        <end position="25"/>
    </location>
</feature>
<evidence type="ECO:0000256" key="11">
    <source>
        <dbReference type="ARBA" id="ARBA00072579"/>
    </source>
</evidence>
<evidence type="ECO:0000313" key="18">
    <source>
        <dbReference type="Proteomes" id="UP000594220"/>
    </source>
</evidence>
<dbReference type="Gene3D" id="3.30.230.10">
    <property type="match status" value="1"/>
</dbReference>
<dbReference type="PROSITE" id="PS00058">
    <property type="entry name" value="DNA_MISMATCH_REPAIR_1"/>
    <property type="match status" value="1"/>
</dbReference>
<name>A0A7M4ECB7_CROPO</name>
<dbReference type="SUPFAM" id="SSF118116">
    <property type="entry name" value="DNA mismatch repair protein MutL"/>
    <property type="match status" value="1"/>
</dbReference>
<dbReference type="Pfam" id="PF01119">
    <property type="entry name" value="DNA_mis_repair"/>
    <property type="match status" value="1"/>
</dbReference>
<feature type="region of interest" description="Disordered" evidence="14">
    <location>
        <begin position="473"/>
        <end position="516"/>
    </location>
</feature>
<evidence type="ECO:0000256" key="10">
    <source>
        <dbReference type="ARBA" id="ARBA00048778"/>
    </source>
</evidence>
<dbReference type="GO" id="GO:0140664">
    <property type="term" value="F:ATP-dependent DNA damage sensor activity"/>
    <property type="evidence" value="ECO:0007669"/>
    <property type="project" value="InterPro"/>
</dbReference>
<evidence type="ECO:0000256" key="8">
    <source>
        <dbReference type="ARBA" id="ARBA00022840"/>
    </source>
</evidence>
<feature type="compositionally biased region" description="Gly residues" evidence="14">
    <location>
        <begin position="1"/>
        <end position="15"/>
    </location>
</feature>
<dbReference type="GO" id="GO:0016446">
    <property type="term" value="P:somatic hypermutation of immunoglobulin genes"/>
    <property type="evidence" value="ECO:0007669"/>
    <property type="project" value="TreeGrafter"/>
</dbReference>
<evidence type="ECO:0000256" key="2">
    <source>
        <dbReference type="ARBA" id="ARBA00006082"/>
    </source>
</evidence>